<keyword evidence="4" id="KW-0067">ATP-binding</keyword>
<keyword evidence="2" id="KW-0812">Transmembrane</keyword>
<evidence type="ECO:0000256" key="2">
    <source>
        <dbReference type="SAM" id="Phobius"/>
    </source>
</evidence>
<dbReference type="RefSeq" id="WP_196418486.1">
    <property type="nucleotide sequence ID" value="NZ_JADQTO010000022.1"/>
</dbReference>
<evidence type="ECO:0000259" key="3">
    <source>
        <dbReference type="Pfam" id="PF20703"/>
    </source>
</evidence>
<protein>
    <submittedName>
        <fullName evidence="4">ATP-binding protein</fullName>
    </submittedName>
</protein>
<keyword evidence="4" id="KW-0547">Nucleotide-binding</keyword>
<reference evidence="4" key="1">
    <citation type="submission" date="2020-11" db="EMBL/GenBank/DDBJ databases">
        <title>Isolation and identification of active actinomycetes.</title>
        <authorList>
            <person name="Sun X."/>
        </authorList>
    </citation>
    <scope>NUCLEOTIDE SEQUENCE</scope>
    <source>
        <strain evidence="4">NEAU-A11</strain>
    </source>
</reference>
<feature type="region of interest" description="Disordered" evidence="1">
    <location>
        <begin position="1"/>
        <end position="23"/>
    </location>
</feature>
<keyword evidence="2" id="KW-1133">Transmembrane helix</keyword>
<dbReference type="EMBL" id="JADQTO010000022">
    <property type="protein sequence ID" value="MBG0566714.1"/>
    <property type="molecule type" value="Genomic_DNA"/>
</dbReference>
<evidence type="ECO:0000313" key="5">
    <source>
        <dbReference type="Proteomes" id="UP000598146"/>
    </source>
</evidence>
<organism evidence="4 5">
    <name type="scientific">Actinoplanes aureus</name>
    <dbReference type="NCBI Taxonomy" id="2792083"/>
    <lineage>
        <taxon>Bacteria</taxon>
        <taxon>Bacillati</taxon>
        <taxon>Actinomycetota</taxon>
        <taxon>Actinomycetes</taxon>
        <taxon>Micromonosporales</taxon>
        <taxon>Micromonosporaceae</taxon>
        <taxon>Actinoplanes</taxon>
    </lineage>
</organism>
<dbReference type="InterPro" id="IPR049052">
    <property type="entry name" value="nSTAND1"/>
</dbReference>
<dbReference type="InterPro" id="IPR027417">
    <property type="entry name" value="P-loop_NTPase"/>
</dbReference>
<comment type="caution">
    <text evidence="4">The sequence shown here is derived from an EMBL/GenBank/DDBJ whole genome shotgun (WGS) entry which is preliminary data.</text>
</comment>
<keyword evidence="5" id="KW-1185">Reference proteome</keyword>
<feature type="domain" description="Novel STAND NTPase 1" evidence="3">
    <location>
        <begin position="15"/>
        <end position="420"/>
    </location>
</feature>
<name>A0A931G5Y8_9ACTN</name>
<dbReference type="SUPFAM" id="SSF52540">
    <property type="entry name" value="P-loop containing nucleoside triphosphate hydrolases"/>
    <property type="match status" value="1"/>
</dbReference>
<keyword evidence="2" id="KW-0472">Membrane</keyword>
<sequence>MTATSNPGKAGRKNPYVGPRAFRSGEDLPARDFEIRELTDLLIAERIALLHSPSGAGKTSLIQAGVVPRLERGHPSWGEVPFLASRPLRVKTPARTGLAVRNRYIHSVALDLLPLRDEAEVAEMRFPEIIAAAMPDFEKYTPVLIFDQFEEILFLDPTDWDSQGVFFAELGEALQDNDIWVLFAMREDYMGGLDRYLHHIPGYLHATFRLDFLDTAAAKKAIIEPADKMGVKVTEEAADELVQRLRTIRVQSPANGVDLVKGPYVQPFQLQVVCRHLWRTLDKEKQGRFSTIDLDRVRRHADIAASLRRYYRDTVTEVAAVTGADELTMRDWFESNLVTAQGFRTQTLTGPASTDAGAGAVLSALQDAYLLRSDTRSGSVWYELAHDQLITPVLEDNRNWRESRLESWQKRARDWRTTRHRELLLAGDELRQVQRHASVRELTPDEQQFLRESIVAERDRSVIARARSAVSRLTGLVALLTLTIVILAILLMLD</sequence>
<evidence type="ECO:0000313" key="4">
    <source>
        <dbReference type="EMBL" id="MBG0566714.1"/>
    </source>
</evidence>
<accession>A0A931G5Y8</accession>
<dbReference type="Pfam" id="PF20703">
    <property type="entry name" value="nSTAND1"/>
    <property type="match status" value="1"/>
</dbReference>
<proteinExistence type="predicted"/>
<evidence type="ECO:0000256" key="1">
    <source>
        <dbReference type="SAM" id="MobiDB-lite"/>
    </source>
</evidence>
<dbReference type="GO" id="GO:0005524">
    <property type="term" value="F:ATP binding"/>
    <property type="evidence" value="ECO:0007669"/>
    <property type="project" value="UniProtKB-KW"/>
</dbReference>
<feature type="transmembrane region" description="Helical" evidence="2">
    <location>
        <begin position="473"/>
        <end position="493"/>
    </location>
</feature>
<dbReference type="AlphaFoldDB" id="A0A931G5Y8"/>
<dbReference type="Proteomes" id="UP000598146">
    <property type="component" value="Unassembled WGS sequence"/>
</dbReference>
<gene>
    <name evidence="4" type="ORF">I4J89_35240</name>
</gene>